<accession>A0A520MJ16</accession>
<feature type="region of interest" description="Disordered" evidence="1">
    <location>
        <begin position="1"/>
        <end position="66"/>
    </location>
</feature>
<dbReference type="EMBL" id="SHBI01000010">
    <property type="protein sequence ID" value="RZO21190.1"/>
    <property type="molecule type" value="Genomic_DNA"/>
</dbReference>
<feature type="compositionally biased region" description="Polar residues" evidence="1">
    <location>
        <begin position="1"/>
        <end position="12"/>
    </location>
</feature>
<feature type="compositionally biased region" description="Basic and acidic residues" evidence="1">
    <location>
        <begin position="27"/>
        <end position="51"/>
    </location>
</feature>
<organism evidence="2 3">
    <name type="scientific">SAR86 cluster bacterium</name>
    <dbReference type="NCBI Taxonomy" id="2030880"/>
    <lineage>
        <taxon>Bacteria</taxon>
        <taxon>Pseudomonadati</taxon>
        <taxon>Pseudomonadota</taxon>
        <taxon>Gammaproteobacteria</taxon>
        <taxon>SAR86 cluster</taxon>
    </lineage>
</organism>
<evidence type="ECO:0000313" key="2">
    <source>
        <dbReference type="EMBL" id="RZO21190.1"/>
    </source>
</evidence>
<evidence type="ECO:0000256" key="1">
    <source>
        <dbReference type="SAM" id="MobiDB-lite"/>
    </source>
</evidence>
<dbReference type="Proteomes" id="UP000315782">
    <property type="component" value="Unassembled WGS sequence"/>
</dbReference>
<comment type="caution">
    <text evidence="2">The sequence shown here is derived from an EMBL/GenBank/DDBJ whole genome shotgun (WGS) entry which is preliminary data.</text>
</comment>
<evidence type="ECO:0000313" key="3">
    <source>
        <dbReference type="Proteomes" id="UP000315782"/>
    </source>
</evidence>
<dbReference type="AlphaFoldDB" id="A0A520MJ16"/>
<reference evidence="2 3" key="1">
    <citation type="submission" date="2019-02" db="EMBL/GenBank/DDBJ databases">
        <title>Prokaryotic population dynamics and viral predation in marine succession experiment using metagenomics: the confinement effect.</title>
        <authorList>
            <person name="Haro-Moreno J.M."/>
            <person name="Rodriguez-Valera F."/>
            <person name="Lopez-Perez M."/>
        </authorList>
    </citation>
    <scope>NUCLEOTIDE SEQUENCE [LARGE SCALE GENOMIC DNA]</scope>
    <source>
        <strain evidence="2">MED-G163</strain>
    </source>
</reference>
<proteinExistence type="predicted"/>
<sequence length="66" mass="7760">MSPTKEQLQTGSRETREGRAHRVKAFVRVDDKKELTNPPRIQEKESKEPEKISLWTPKELELKEQS</sequence>
<protein>
    <submittedName>
        <fullName evidence="2">Uncharacterized protein</fullName>
    </submittedName>
</protein>
<name>A0A520MJ16_9GAMM</name>
<gene>
    <name evidence="2" type="ORF">EVA96_02195</name>
</gene>